<protein>
    <submittedName>
        <fullName evidence="1">Uncharacterized protein</fullName>
    </submittedName>
</protein>
<dbReference type="STRING" id="576137.A0A1L7XZ10"/>
<reference evidence="1 2" key="1">
    <citation type="submission" date="2016-03" db="EMBL/GenBank/DDBJ databases">
        <authorList>
            <person name="Ploux O."/>
        </authorList>
    </citation>
    <scope>NUCLEOTIDE SEQUENCE [LARGE SCALE GENOMIC DNA]</scope>
    <source>
        <strain evidence="1 2">UAMH 11012</strain>
    </source>
</reference>
<dbReference type="AlphaFoldDB" id="A0A1L7XZ10"/>
<sequence length="446" mass="50899">MQFPTHQIFESTAAWSAPAWSTPAWSSPWSKHPNVVKSCAAALILGLVWLLIPDYEHPIWHLTGHHSNASFLDSNSTDLPILKSPFEKTMAIIRWHAAHHERIPLLQHYEPFFHTVHYSMPGLFPDWPANTQNFTHDTADESYTIYHAVSTTMQLILDAPEGSPESEIESLLYFHFDAWVDPMDFASMDFNQMWLPYSPDGFTSSGGMFRCMKEKEEWPEWVFFNPPYLNHIHARNAIELIQRLGYSYPSGEFCVAWSDIYHIPRRFFADYIFLSSFFKDFGCFHEVAIPTIMHIIDQTRRVHETQSVMTQMGECWGGCCTGGPGVREVMTHRCGHKLDYLHGGGQIVATAHYQRLEDEAKMLGKPYNQTMWDSWKGIGPPVGEQGVGLGIDSAGEYLKTHKSLPNEGEVQIKQMADRAPEYALNIEKAMKVYKKNHEKGGPKSGK</sequence>
<dbReference type="Proteomes" id="UP000184330">
    <property type="component" value="Unassembled WGS sequence"/>
</dbReference>
<gene>
    <name evidence="1" type="ORF">PAC_20107</name>
</gene>
<evidence type="ECO:0000313" key="1">
    <source>
        <dbReference type="EMBL" id="CZR70206.1"/>
    </source>
</evidence>
<name>A0A1L7XZ10_9HELO</name>
<organism evidence="1 2">
    <name type="scientific">Phialocephala subalpina</name>
    <dbReference type="NCBI Taxonomy" id="576137"/>
    <lineage>
        <taxon>Eukaryota</taxon>
        <taxon>Fungi</taxon>
        <taxon>Dikarya</taxon>
        <taxon>Ascomycota</taxon>
        <taxon>Pezizomycotina</taxon>
        <taxon>Leotiomycetes</taxon>
        <taxon>Helotiales</taxon>
        <taxon>Mollisiaceae</taxon>
        <taxon>Phialocephala</taxon>
        <taxon>Phialocephala fortinii species complex</taxon>
    </lineage>
</organism>
<keyword evidence="2" id="KW-1185">Reference proteome</keyword>
<dbReference type="EMBL" id="FJOG01000107">
    <property type="protein sequence ID" value="CZR70206.1"/>
    <property type="molecule type" value="Genomic_DNA"/>
</dbReference>
<evidence type="ECO:0000313" key="2">
    <source>
        <dbReference type="Proteomes" id="UP000184330"/>
    </source>
</evidence>
<dbReference type="OrthoDB" id="408493at2759"/>
<proteinExistence type="predicted"/>
<accession>A0A1L7XZ10</accession>